<accession>A0A2X2SRR0</accession>
<dbReference type="EMBL" id="UAVS01000001">
    <property type="protein sequence ID" value="SQA93107.1"/>
    <property type="molecule type" value="Genomic_DNA"/>
</dbReference>
<keyword evidence="1" id="KW-0175">Coiled coil</keyword>
<evidence type="ECO:0000313" key="4">
    <source>
        <dbReference type="EMBL" id="VDG81755.1"/>
    </source>
</evidence>
<feature type="coiled-coil region" evidence="1">
    <location>
        <begin position="11"/>
        <end position="66"/>
    </location>
</feature>
<dbReference type="Gene3D" id="6.10.250.370">
    <property type="match status" value="1"/>
</dbReference>
<dbReference type="EMBL" id="UARG01000017">
    <property type="protein sequence ID" value="SQA78064.1"/>
    <property type="molecule type" value="Genomic_DNA"/>
</dbReference>
<dbReference type="Proteomes" id="UP000250169">
    <property type="component" value="Unassembled WGS sequence"/>
</dbReference>
<sequence length="107" mass="12330">MPQIYKVRCLMSDLKKLVALLEEKAIVLQSKFNSLREENGKLKQTIEELRSEKQSLESTITTLKEKNETLAIANRILGSKDNKRETKLKLNTLIREIDACITQLTKQ</sequence>
<reference evidence="5 6" key="1">
    <citation type="submission" date="2018-06" db="EMBL/GenBank/DDBJ databases">
        <authorList>
            <consortium name="Pathogen Informatics"/>
            <person name="Doyle S."/>
        </authorList>
    </citation>
    <scope>NUCLEOTIDE SEQUENCE [LARGE SCALE GENOMIC DNA]</scope>
    <source>
        <strain evidence="3 6">NCTC11545</strain>
        <strain evidence="2 5">NCTC11546</strain>
    </source>
</reference>
<protein>
    <submittedName>
        <fullName evidence="3">Uncharacterized protein</fullName>
    </submittedName>
</protein>
<dbReference type="AlphaFoldDB" id="A0A2X2SRR0"/>
<evidence type="ECO:0000313" key="5">
    <source>
        <dbReference type="Proteomes" id="UP000249891"/>
    </source>
</evidence>
<evidence type="ECO:0000313" key="3">
    <source>
        <dbReference type="EMBL" id="SQA93107.1"/>
    </source>
</evidence>
<dbReference type="Proteomes" id="UP000276733">
    <property type="component" value="Unassembled WGS sequence"/>
</dbReference>
<evidence type="ECO:0000313" key="2">
    <source>
        <dbReference type="EMBL" id="SQA78064.1"/>
    </source>
</evidence>
<gene>
    <name evidence="4" type="ORF">NCTC11458_01049</name>
    <name evidence="3" type="ORF">NCTC11545_00471</name>
    <name evidence="2" type="ORF">NCTC11546_01290</name>
</gene>
<dbReference type="Proteomes" id="UP000249891">
    <property type="component" value="Unassembled WGS sequence"/>
</dbReference>
<organism evidence="3 6">
    <name type="scientific">Capnocytophaga ochracea</name>
    <dbReference type="NCBI Taxonomy" id="1018"/>
    <lineage>
        <taxon>Bacteria</taxon>
        <taxon>Pseudomonadati</taxon>
        <taxon>Bacteroidota</taxon>
        <taxon>Flavobacteriia</taxon>
        <taxon>Flavobacteriales</taxon>
        <taxon>Flavobacteriaceae</taxon>
        <taxon>Capnocytophaga</taxon>
    </lineage>
</organism>
<evidence type="ECO:0000313" key="6">
    <source>
        <dbReference type="Proteomes" id="UP000250169"/>
    </source>
</evidence>
<name>A0A2X2SRR0_CAPOC</name>
<reference evidence="4 7" key="2">
    <citation type="submission" date="2018-11" db="EMBL/GenBank/DDBJ databases">
        <authorList>
            <consortium name="Pathogen Informatics"/>
        </authorList>
    </citation>
    <scope>NUCLEOTIDE SEQUENCE [LARGE SCALE GENOMIC DNA]</scope>
    <source>
        <strain evidence="4 7">NCTC11458</strain>
    </source>
</reference>
<evidence type="ECO:0000313" key="7">
    <source>
        <dbReference type="Proteomes" id="UP000276733"/>
    </source>
</evidence>
<evidence type="ECO:0000256" key="1">
    <source>
        <dbReference type="SAM" id="Coils"/>
    </source>
</evidence>
<proteinExistence type="predicted"/>
<dbReference type="EMBL" id="UYIQ01000001">
    <property type="protein sequence ID" value="VDG81755.1"/>
    <property type="molecule type" value="Genomic_DNA"/>
</dbReference>